<feature type="transmembrane region" description="Helical" evidence="6">
    <location>
        <begin position="97"/>
        <end position="120"/>
    </location>
</feature>
<name>A0A223ECE1_9BACI</name>
<evidence type="ECO:0000313" key="8">
    <source>
        <dbReference type="Proteomes" id="UP000214618"/>
    </source>
</evidence>
<feature type="transmembrane region" description="Helical" evidence="6">
    <location>
        <begin position="71"/>
        <end position="91"/>
    </location>
</feature>
<evidence type="ECO:0008006" key="9">
    <source>
        <dbReference type="Google" id="ProtNLM"/>
    </source>
</evidence>
<dbReference type="Pfam" id="PF02588">
    <property type="entry name" value="YitT_membrane"/>
    <property type="match status" value="1"/>
</dbReference>
<evidence type="ECO:0000256" key="4">
    <source>
        <dbReference type="ARBA" id="ARBA00022989"/>
    </source>
</evidence>
<keyword evidence="2" id="KW-1003">Cell membrane</keyword>
<feature type="transmembrane region" description="Helical" evidence="6">
    <location>
        <begin position="43"/>
        <end position="66"/>
    </location>
</feature>
<dbReference type="PANTHER" id="PTHR33545">
    <property type="entry name" value="UPF0750 MEMBRANE PROTEIN YITT-RELATED"/>
    <property type="match status" value="1"/>
</dbReference>
<dbReference type="Proteomes" id="UP000214618">
    <property type="component" value="Chromosome"/>
</dbReference>
<dbReference type="InterPro" id="IPR051461">
    <property type="entry name" value="UPF0750_membrane"/>
</dbReference>
<evidence type="ECO:0000256" key="6">
    <source>
        <dbReference type="SAM" id="Phobius"/>
    </source>
</evidence>
<organism evidence="7 8">
    <name type="scientific">Peribacillus simplex NBRC 15720 = DSM 1321</name>
    <dbReference type="NCBI Taxonomy" id="1349754"/>
    <lineage>
        <taxon>Bacteria</taxon>
        <taxon>Bacillati</taxon>
        <taxon>Bacillota</taxon>
        <taxon>Bacilli</taxon>
        <taxon>Bacillales</taxon>
        <taxon>Bacillaceae</taxon>
        <taxon>Peribacillus</taxon>
    </lineage>
</organism>
<evidence type="ECO:0000256" key="5">
    <source>
        <dbReference type="ARBA" id="ARBA00023136"/>
    </source>
</evidence>
<dbReference type="PANTHER" id="PTHR33545:SF5">
    <property type="entry name" value="UPF0750 MEMBRANE PROTEIN YITT"/>
    <property type="match status" value="1"/>
</dbReference>
<reference evidence="7 8" key="1">
    <citation type="submission" date="2016-10" db="EMBL/GenBank/DDBJ databases">
        <title>The whole genome sequencing and assembly of Bacillus simplex DSM 1321 strain.</title>
        <authorList>
            <person name="Park M.-K."/>
            <person name="Lee Y.-J."/>
            <person name="Yi H."/>
            <person name="Bahn Y.-S."/>
            <person name="Kim J.F."/>
            <person name="Lee D.-W."/>
        </authorList>
    </citation>
    <scope>NUCLEOTIDE SEQUENCE [LARGE SCALE GENOMIC DNA]</scope>
    <source>
        <strain evidence="7 8">DSM 1321</strain>
    </source>
</reference>
<dbReference type="InterPro" id="IPR003740">
    <property type="entry name" value="YitT"/>
</dbReference>
<evidence type="ECO:0000313" key="7">
    <source>
        <dbReference type="EMBL" id="ASS92755.1"/>
    </source>
</evidence>
<dbReference type="RefSeq" id="WP_069981709.1">
    <property type="nucleotide sequence ID" value="NZ_BCVO01000009.1"/>
</dbReference>
<keyword evidence="3 6" id="KW-0812">Transmembrane</keyword>
<dbReference type="GO" id="GO:0005886">
    <property type="term" value="C:plasma membrane"/>
    <property type="evidence" value="ECO:0007669"/>
    <property type="project" value="UniProtKB-SubCell"/>
</dbReference>
<proteinExistence type="predicted"/>
<evidence type="ECO:0000256" key="2">
    <source>
        <dbReference type="ARBA" id="ARBA00022475"/>
    </source>
</evidence>
<sequence>MKDLLKIIAGNISMTFAYAYLIVPNEIINGGVTSSALLLNALSGYNIAMLANFVTGLLLIICLVFLGKEYFFKSIVSSLSYMVFFNFFYSLNINFDINIVLVIIISSILIAIGYYLCITANASTVGFDVIALILHHKNEKIDIAATIRVINLIVLILGLLVYGYTSIVKGIAFTLLFSYFLKKMLDRKQKAVKSAVEGVLDETSKFKEVK</sequence>
<protein>
    <recommendedName>
        <fullName evidence="9">YitT family protein</fullName>
    </recommendedName>
</protein>
<comment type="subcellular location">
    <subcellularLocation>
        <location evidence="1">Cell membrane</location>
        <topology evidence="1">Multi-pass membrane protein</topology>
    </subcellularLocation>
</comment>
<dbReference type="EMBL" id="CP017704">
    <property type="protein sequence ID" value="ASS92755.1"/>
    <property type="molecule type" value="Genomic_DNA"/>
</dbReference>
<evidence type="ECO:0000256" key="3">
    <source>
        <dbReference type="ARBA" id="ARBA00022692"/>
    </source>
</evidence>
<gene>
    <name evidence="7" type="ORF">BS1321_01435</name>
</gene>
<keyword evidence="4 6" id="KW-1133">Transmembrane helix</keyword>
<dbReference type="AlphaFoldDB" id="A0A223ECE1"/>
<accession>A0A223ECE1</accession>
<evidence type="ECO:0000256" key="1">
    <source>
        <dbReference type="ARBA" id="ARBA00004651"/>
    </source>
</evidence>
<feature type="transmembrane region" description="Helical" evidence="6">
    <location>
        <begin position="7"/>
        <end position="23"/>
    </location>
</feature>
<keyword evidence="5 6" id="KW-0472">Membrane</keyword>
<dbReference type="GeneID" id="56471385"/>